<name>A0ACC4E2V5_PURLI</name>
<accession>A0ACC4E2V5</accession>
<evidence type="ECO:0000313" key="2">
    <source>
        <dbReference type="Proteomes" id="UP001638806"/>
    </source>
</evidence>
<dbReference type="Proteomes" id="UP001638806">
    <property type="component" value="Unassembled WGS sequence"/>
</dbReference>
<proteinExistence type="predicted"/>
<comment type="caution">
    <text evidence="1">The sequence shown here is derived from an EMBL/GenBank/DDBJ whole genome shotgun (WGS) entry which is preliminary data.</text>
</comment>
<keyword evidence="2" id="KW-1185">Reference proteome</keyword>
<organism evidence="1 2">
    <name type="scientific">Purpureocillium lilacinum</name>
    <name type="common">Paecilomyces lilacinus</name>
    <dbReference type="NCBI Taxonomy" id="33203"/>
    <lineage>
        <taxon>Eukaryota</taxon>
        <taxon>Fungi</taxon>
        <taxon>Dikarya</taxon>
        <taxon>Ascomycota</taxon>
        <taxon>Pezizomycotina</taxon>
        <taxon>Sordariomycetes</taxon>
        <taxon>Hypocreomycetidae</taxon>
        <taxon>Hypocreales</taxon>
        <taxon>Ophiocordycipitaceae</taxon>
        <taxon>Purpureocillium</taxon>
    </lineage>
</organism>
<evidence type="ECO:0000313" key="1">
    <source>
        <dbReference type="EMBL" id="KAL3962985.1"/>
    </source>
</evidence>
<dbReference type="EMBL" id="JBGNUJ010000003">
    <property type="protein sequence ID" value="KAL3962985.1"/>
    <property type="molecule type" value="Genomic_DNA"/>
</dbReference>
<sequence>MAREDGAAPANCLLPQAEIQPHIDSLSSSARREHPTQYGDAKNKESSRDAATRRHRSRTSALFQNTSRPARPSDSSDFTPAFAPVHHRPATRHLYNPDDDAGPKTQRPKARTITPEQLLAQLQDIYNGIHKIEQTCQKFVCRSKTEDINQAQYQALVALHRSLHHEHHDFLLASTHPSATEAWNHLPEKLCLPERLWHHGIYCFLELLRHKLPDSREHLHHLIHTAYNMLVLLYEIVPRLEGVWMKILGAVSRYVTTIEDVDEGIVGSWVNVSRGWYSKASDKSPTVGRFYHHLAVLARPIALQELFLYAKSLCVCMPDSYARQSASMFFDHFLSGGNQQSGPVDAAFVRVHGMFFAGKPKQQLEGPMNQFLDRLGDWISVTDWREAGYCMGISLCCLLLGFGAESNVLLKTLVGQQDEEEEDHGFVTELESASVDENFEQALSFAVRMQEIILRRWGDTTTLGYIHTTLVFLLRMSRLPAAVSHLEDRFPWKVTSVMLNYLLKTIHSKPRIHADTLPGPEKGEDPIPLPEDYALRGLVFAEGFFPLAGSIVRDSTRRNGMIADAGKWLTWEAESGQFGVVPRYDVALDGLPRWFAMDAID</sequence>
<protein>
    <submittedName>
        <fullName evidence="1">Uncharacterized protein</fullName>
    </submittedName>
</protein>
<gene>
    <name evidence="1" type="ORF">ACCO45_004508</name>
</gene>
<reference evidence="1" key="1">
    <citation type="submission" date="2024-12" db="EMBL/GenBank/DDBJ databases">
        <title>Comparative genomics and development of molecular markers within Purpureocillium lilacinum and among Purpureocillium species.</title>
        <authorList>
            <person name="Yeh Z.-Y."/>
            <person name="Ni N.-T."/>
            <person name="Lo P.-H."/>
            <person name="Mushyakhwo K."/>
            <person name="Lin C.-F."/>
            <person name="Nai Y.-S."/>
        </authorList>
    </citation>
    <scope>NUCLEOTIDE SEQUENCE</scope>
    <source>
        <strain evidence="1">NCHU-NPUST-175</strain>
    </source>
</reference>